<protein>
    <submittedName>
        <fullName evidence="2">Uncharacterized protein</fullName>
    </submittedName>
</protein>
<evidence type="ECO:0000256" key="1">
    <source>
        <dbReference type="SAM" id="Phobius"/>
    </source>
</evidence>
<name>A0A8D8W5E4_9HEMI</name>
<dbReference type="AlphaFoldDB" id="A0A8D8W5E4"/>
<keyword evidence="1" id="KW-1133">Transmembrane helix</keyword>
<dbReference type="EMBL" id="HBUF01141849">
    <property type="protein sequence ID" value="CAG6646443.1"/>
    <property type="molecule type" value="Transcribed_RNA"/>
</dbReference>
<keyword evidence="1" id="KW-0472">Membrane</keyword>
<accession>A0A8D8W5E4</accession>
<feature type="transmembrane region" description="Helical" evidence="1">
    <location>
        <begin position="32"/>
        <end position="51"/>
    </location>
</feature>
<proteinExistence type="predicted"/>
<keyword evidence="1" id="KW-0812">Transmembrane</keyword>
<feature type="transmembrane region" description="Helical" evidence="1">
    <location>
        <begin position="71"/>
        <end position="93"/>
    </location>
</feature>
<feature type="transmembrane region" description="Helical" evidence="1">
    <location>
        <begin position="6"/>
        <end position="25"/>
    </location>
</feature>
<organism evidence="2">
    <name type="scientific">Cacopsylla melanoneura</name>
    <dbReference type="NCBI Taxonomy" id="428564"/>
    <lineage>
        <taxon>Eukaryota</taxon>
        <taxon>Metazoa</taxon>
        <taxon>Ecdysozoa</taxon>
        <taxon>Arthropoda</taxon>
        <taxon>Hexapoda</taxon>
        <taxon>Insecta</taxon>
        <taxon>Pterygota</taxon>
        <taxon>Neoptera</taxon>
        <taxon>Paraneoptera</taxon>
        <taxon>Hemiptera</taxon>
        <taxon>Sternorrhyncha</taxon>
        <taxon>Psylloidea</taxon>
        <taxon>Psyllidae</taxon>
        <taxon>Psyllinae</taxon>
        <taxon>Cacopsylla</taxon>
    </lineage>
</organism>
<reference evidence="2" key="1">
    <citation type="submission" date="2021-05" db="EMBL/GenBank/DDBJ databases">
        <authorList>
            <person name="Alioto T."/>
            <person name="Alioto T."/>
            <person name="Gomez Garrido J."/>
        </authorList>
    </citation>
    <scope>NUCLEOTIDE SEQUENCE</scope>
</reference>
<evidence type="ECO:0000313" key="2">
    <source>
        <dbReference type="EMBL" id="CAG6646443.1"/>
    </source>
</evidence>
<sequence length="154" mass="17201">MFGNKMLHPSLYLGSLFTLFFRLSPSFSFNSILPPSLFVFPLPAISCFPFYTLPSSLLALQFPFLSSFSSFFSSFPSIPLPFLFLFLLPSCLINEISSQSRRGKQEKKASAAASVKEMSATNTTQEVSQQILRRYTRARKENGQIGVPSFCGNN</sequence>